<proteinExistence type="predicted"/>
<dbReference type="EMBL" id="BMHY01000011">
    <property type="protein sequence ID" value="GGG82824.1"/>
    <property type="molecule type" value="Genomic_DNA"/>
</dbReference>
<sequence>MKDIVADRLSRMEDLEQRKQLKQLMNGLFLGMVDYQEKMNAALERRVFEELEDGEDKHDIFVTVCARDDFDPIHDFLYPMLPEDVKLPSIALNRIVESLSRGEETKLYTLFMQCGNPELNELLTGKRTFGGVLETTGGRYAIEARVERSSRYTSQIERLYDVFQKNGVAWKTVNHPYAYKFIDVILTGSDRMPAVAEEVLELSVDLEQYEHYKRTDIIPLWNIEQLELKNSGFPVPAADRINFEHVMSLRKTGSEHGYLVDGDEENIRYIKRSAEELTIVSPQERSGVWNVWKLTQPVLTQQGKLEYPLYSNRRKDGFIGKYARKQTMVVRATGELMRIVHSFEAAQWLELAEAAVDSVPSGGAKGRTYGMNPFISDNIRSEAGKKRLKLTFRPRGGQDQHDYMLCDLMSFLVSEIQMYFPEYRCEGEWA</sequence>
<protein>
    <recommendedName>
        <fullName evidence="3">Normocyte-binding protein</fullName>
    </recommendedName>
</protein>
<accession>A0A917HKR7</accession>
<reference evidence="1 2" key="1">
    <citation type="journal article" date="2014" name="Int. J. Syst. Evol. Microbiol.">
        <title>Complete genome sequence of Corynebacterium casei LMG S-19264T (=DSM 44701T), isolated from a smear-ripened cheese.</title>
        <authorList>
            <consortium name="US DOE Joint Genome Institute (JGI-PGF)"/>
            <person name="Walter F."/>
            <person name="Albersmeier A."/>
            <person name="Kalinowski J."/>
            <person name="Ruckert C."/>
        </authorList>
    </citation>
    <scope>NUCLEOTIDE SEQUENCE [LARGE SCALE GENOMIC DNA]</scope>
    <source>
        <strain evidence="1 2">CGMCC 1.15286</strain>
    </source>
</reference>
<name>A0A917HKR7_9BACL</name>
<dbReference type="RefSeq" id="WP_188891760.1">
    <property type="nucleotide sequence ID" value="NZ_BMHY01000011.1"/>
</dbReference>
<keyword evidence="2" id="KW-1185">Reference proteome</keyword>
<dbReference type="Proteomes" id="UP000600247">
    <property type="component" value="Unassembled WGS sequence"/>
</dbReference>
<evidence type="ECO:0000313" key="2">
    <source>
        <dbReference type="Proteomes" id="UP000600247"/>
    </source>
</evidence>
<organism evidence="1 2">
    <name type="scientific">Paenibacillus radicis</name>
    <name type="common">ex Gao et al. 2016</name>
    <dbReference type="NCBI Taxonomy" id="1737354"/>
    <lineage>
        <taxon>Bacteria</taxon>
        <taxon>Bacillati</taxon>
        <taxon>Bacillota</taxon>
        <taxon>Bacilli</taxon>
        <taxon>Bacillales</taxon>
        <taxon>Paenibacillaceae</taxon>
        <taxon>Paenibacillus</taxon>
    </lineage>
</organism>
<dbReference type="AlphaFoldDB" id="A0A917HKR7"/>
<comment type="caution">
    <text evidence="1">The sequence shown here is derived from an EMBL/GenBank/DDBJ whole genome shotgun (WGS) entry which is preliminary data.</text>
</comment>
<gene>
    <name evidence="1" type="ORF">GCM10010918_45420</name>
</gene>
<evidence type="ECO:0000313" key="1">
    <source>
        <dbReference type="EMBL" id="GGG82824.1"/>
    </source>
</evidence>
<evidence type="ECO:0008006" key="3">
    <source>
        <dbReference type="Google" id="ProtNLM"/>
    </source>
</evidence>